<name>A0A067TGW8_GALM3</name>
<dbReference type="PANTHER" id="PTHR37015">
    <property type="entry name" value="REVERSE TRANSCRIPTASE DOMAIN-CONTAINING PROTEIN"/>
    <property type="match status" value="1"/>
</dbReference>
<organism evidence="1 2">
    <name type="scientific">Galerina marginata (strain CBS 339.88)</name>
    <dbReference type="NCBI Taxonomy" id="685588"/>
    <lineage>
        <taxon>Eukaryota</taxon>
        <taxon>Fungi</taxon>
        <taxon>Dikarya</taxon>
        <taxon>Basidiomycota</taxon>
        <taxon>Agaricomycotina</taxon>
        <taxon>Agaricomycetes</taxon>
        <taxon>Agaricomycetidae</taxon>
        <taxon>Agaricales</taxon>
        <taxon>Agaricineae</taxon>
        <taxon>Strophariaceae</taxon>
        <taxon>Galerina</taxon>
    </lineage>
</organism>
<dbReference type="OrthoDB" id="74545at2759"/>
<proteinExistence type="predicted"/>
<dbReference type="Proteomes" id="UP000027222">
    <property type="component" value="Unassembled WGS sequence"/>
</dbReference>
<keyword evidence="2" id="KW-1185">Reference proteome</keyword>
<sequence>MASTTSPTTQSASSFSQTLQFITEIKLQELEKERLPYQTHAPVIDEAKALGKKGDVLQQVEVLAKFVKSWTGTNVINSRKVVGDSFHLTSFKFWLQRAKEDPSFSLYGLLASGLMDEEKRPTFKAFQEHPTILEHKVLHIVTTECYLKTALHGSRVTLCSDLEWFVPSLPHTSILTVLVFLGMFKIWQNFITASLLHLYDSWRERAPESRFVFDQNQVDQHIVEMRGQLTSTNSGFGRVNAYNKYMAFFMRTFGRIPANCRGQAHVVSMIDTFARIQRELFPETGAGGAIGYLRKVLKDCFDATDLPNHFPIGSGGCTPRMAANPPMLG</sequence>
<dbReference type="AlphaFoldDB" id="A0A067TGW8"/>
<reference evidence="2" key="1">
    <citation type="journal article" date="2014" name="Proc. Natl. Acad. Sci. U.S.A.">
        <title>Extensive sampling of basidiomycete genomes demonstrates inadequacy of the white-rot/brown-rot paradigm for wood decay fungi.</title>
        <authorList>
            <person name="Riley R."/>
            <person name="Salamov A.A."/>
            <person name="Brown D.W."/>
            <person name="Nagy L.G."/>
            <person name="Floudas D."/>
            <person name="Held B.W."/>
            <person name="Levasseur A."/>
            <person name="Lombard V."/>
            <person name="Morin E."/>
            <person name="Otillar R."/>
            <person name="Lindquist E.A."/>
            <person name="Sun H."/>
            <person name="LaButti K.M."/>
            <person name="Schmutz J."/>
            <person name="Jabbour D."/>
            <person name="Luo H."/>
            <person name="Baker S.E."/>
            <person name="Pisabarro A.G."/>
            <person name="Walton J.D."/>
            <person name="Blanchette R.A."/>
            <person name="Henrissat B."/>
            <person name="Martin F."/>
            <person name="Cullen D."/>
            <person name="Hibbett D.S."/>
            <person name="Grigoriev I.V."/>
        </authorList>
    </citation>
    <scope>NUCLEOTIDE SEQUENCE [LARGE SCALE GENOMIC DNA]</scope>
    <source>
        <strain evidence="2">CBS 339.88</strain>
    </source>
</reference>
<evidence type="ECO:0000313" key="1">
    <source>
        <dbReference type="EMBL" id="KDR78233.1"/>
    </source>
</evidence>
<dbReference type="PANTHER" id="PTHR37015:SF2">
    <property type="entry name" value="REVERSE TRANSCRIPTASE DOMAIN-CONTAINING PROTEIN"/>
    <property type="match status" value="1"/>
</dbReference>
<dbReference type="STRING" id="685588.A0A067TGW8"/>
<gene>
    <name evidence="1" type="ORF">GALMADRAFT_278519</name>
</gene>
<accession>A0A067TGW8</accession>
<protein>
    <submittedName>
        <fullName evidence="1">Uncharacterized protein</fullName>
    </submittedName>
</protein>
<dbReference type="EMBL" id="KL142375">
    <property type="protein sequence ID" value="KDR78233.1"/>
    <property type="molecule type" value="Genomic_DNA"/>
</dbReference>
<dbReference type="HOGENOM" id="CLU_844803_0_0_1"/>
<evidence type="ECO:0000313" key="2">
    <source>
        <dbReference type="Proteomes" id="UP000027222"/>
    </source>
</evidence>